<evidence type="ECO:0000313" key="2">
    <source>
        <dbReference type="EMBL" id="KAK8834154.1"/>
    </source>
</evidence>
<evidence type="ECO:0000256" key="1">
    <source>
        <dbReference type="SAM" id="MobiDB-lite"/>
    </source>
</evidence>
<keyword evidence="3" id="KW-1185">Reference proteome</keyword>
<dbReference type="EMBL" id="JAPFFF010000487">
    <property type="protein sequence ID" value="KAK8834154.1"/>
    <property type="molecule type" value="Genomic_DNA"/>
</dbReference>
<feature type="region of interest" description="Disordered" evidence="1">
    <location>
        <begin position="88"/>
        <end position="110"/>
    </location>
</feature>
<accession>A0ABR2GJQ5</accession>
<protein>
    <submittedName>
        <fullName evidence="2">Uncharacterized protein</fullName>
    </submittedName>
</protein>
<gene>
    <name evidence="2" type="ORF">M9Y10_033270</name>
</gene>
<name>A0ABR2GJQ5_9EUKA</name>
<evidence type="ECO:0000313" key="3">
    <source>
        <dbReference type="Proteomes" id="UP001470230"/>
    </source>
</evidence>
<proteinExistence type="predicted"/>
<sequence>NPLYANFWYVYNAYRLVFSSGEEYEKVKAEVLQFSEANKDKLTPRFHLEDVDRSINDVQMDGYYDYEKNTFVETLFSPLNTKLKAYIQSEQEPTPEPSPTPLPEPTYSPVEEEDDVFGSLYYTEFKINFANTNTDENYNKDDFTDLMNIGYMPYQNHHDNYKDK</sequence>
<dbReference type="Proteomes" id="UP001470230">
    <property type="component" value="Unassembled WGS sequence"/>
</dbReference>
<feature type="compositionally biased region" description="Pro residues" evidence="1">
    <location>
        <begin position="94"/>
        <end position="106"/>
    </location>
</feature>
<feature type="non-terminal residue" evidence="2">
    <location>
        <position position="1"/>
    </location>
</feature>
<organism evidence="2 3">
    <name type="scientific">Tritrichomonas musculus</name>
    <dbReference type="NCBI Taxonomy" id="1915356"/>
    <lineage>
        <taxon>Eukaryota</taxon>
        <taxon>Metamonada</taxon>
        <taxon>Parabasalia</taxon>
        <taxon>Tritrichomonadida</taxon>
        <taxon>Tritrichomonadidae</taxon>
        <taxon>Tritrichomonas</taxon>
    </lineage>
</organism>
<comment type="caution">
    <text evidence="2">The sequence shown here is derived from an EMBL/GenBank/DDBJ whole genome shotgun (WGS) entry which is preliminary data.</text>
</comment>
<reference evidence="2 3" key="1">
    <citation type="submission" date="2024-04" db="EMBL/GenBank/DDBJ databases">
        <title>Tritrichomonas musculus Genome.</title>
        <authorList>
            <person name="Alves-Ferreira E."/>
            <person name="Grigg M."/>
            <person name="Lorenzi H."/>
            <person name="Galac M."/>
        </authorList>
    </citation>
    <scope>NUCLEOTIDE SEQUENCE [LARGE SCALE GENOMIC DNA]</scope>
    <source>
        <strain evidence="2 3">EAF2021</strain>
    </source>
</reference>